<evidence type="ECO:0000256" key="1">
    <source>
        <dbReference type="SAM" id="SignalP"/>
    </source>
</evidence>
<feature type="chain" id="PRO_5034038950" description="Alpha/beta hydrolase fold-3 domain-containing protein" evidence="1">
    <location>
        <begin position="16"/>
        <end position="347"/>
    </location>
</feature>
<proteinExistence type="predicted"/>
<dbReference type="AlphaFoldDB" id="A0A8H3J6E1"/>
<comment type="caution">
    <text evidence="3">The sequence shown here is derived from an EMBL/GenBank/DDBJ whole genome shotgun (WGS) entry which is preliminary data.</text>
</comment>
<dbReference type="PANTHER" id="PTHR23024:SF584">
    <property type="entry name" value="FAMILY PROTEIN, PUTATIVE (AFU_ORTHOLOGUE AFUA_3G14530)-RELATED"/>
    <property type="match status" value="1"/>
</dbReference>
<organism evidence="3 4">
    <name type="scientific">Heterodermia speciosa</name>
    <dbReference type="NCBI Taxonomy" id="116794"/>
    <lineage>
        <taxon>Eukaryota</taxon>
        <taxon>Fungi</taxon>
        <taxon>Dikarya</taxon>
        <taxon>Ascomycota</taxon>
        <taxon>Pezizomycotina</taxon>
        <taxon>Lecanoromycetes</taxon>
        <taxon>OSLEUM clade</taxon>
        <taxon>Lecanoromycetidae</taxon>
        <taxon>Caliciales</taxon>
        <taxon>Physciaceae</taxon>
        <taxon>Heterodermia</taxon>
    </lineage>
</organism>
<feature type="signal peptide" evidence="1">
    <location>
        <begin position="1"/>
        <end position="15"/>
    </location>
</feature>
<dbReference type="PANTHER" id="PTHR23024">
    <property type="entry name" value="ARYLACETAMIDE DEACETYLASE"/>
    <property type="match status" value="1"/>
</dbReference>
<gene>
    <name evidence="3" type="ORF">HETSPECPRED_003839</name>
</gene>
<protein>
    <recommendedName>
        <fullName evidence="2">Alpha/beta hydrolase fold-3 domain-containing protein</fullName>
    </recommendedName>
</protein>
<dbReference type="GO" id="GO:0016787">
    <property type="term" value="F:hydrolase activity"/>
    <property type="evidence" value="ECO:0007669"/>
    <property type="project" value="InterPro"/>
</dbReference>
<dbReference type="Pfam" id="PF07859">
    <property type="entry name" value="Abhydrolase_3"/>
    <property type="match status" value="1"/>
</dbReference>
<dbReference type="InterPro" id="IPR029058">
    <property type="entry name" value="AB_hydrolase_fold"/>
</dbReference>
<sequence length="347" mass="38434">MASFLLTVWHPLVDALFAPSPLQHRWRLLCLLPVSLIVGIWKASPYIFSRPYVVCQIPTRRAHETIRVLVYNHPSQCSKPKGDGKRPLHIDIHGGGFIGGIPEEDVPFCTELAQTTGAVVVSVTYRLAPRHPFPAAHDDVADALAWLVENCAGEFEADNRIVTVSGFSAGGNLALGATLGAKDSEGEKLIKGAVTFYNPVDLRLPPQEKRKPPGFPSFDPFWFLLPLFDAYAGPDRTANLSNPKLHPTLASPEDLPDAILFVIPTVDFLLYEQLDMVERLSTAIPQEKAGAPRSPKTRRYEKLVFEGQLHGWLELPSWAIDESTRRKAFASACDFLMDVDVTRTSRC</sequence>
<evidence type="ECO:0000313" key="3">
    <source>
        <dbReference type="EMBL" id="CAF9941631.1"/>
    </source>
</evidence>
<feature type="domain" description="Alpha/beta hydrolase fold-3" evidence="2">
    <location>
        <begin position="91"/>
        <end position="283"/>
    </location>
</feature>
<dbReference type="Gene3D" id="3.40.50.1820">
    <property type="entry name" value="alpha/beta hydrolase"/>
    <property type="match status" value="1"/>
</dbReference>
<dbReference type="SUPFAM" id="SSF53474">
    <property type="entry name" value="alpha/beta-Hydrolases"/>
    <property type="match status" value="1"/>
</dbReference>
<name>A0A8H3J6E1_9LECA</name>
<evidence type="ECO:0000259" key="2">
    <source>
        <dbReference type="Pfam" id="PF07859"/>
    </source>
</evidence>
<accession>A0A8H3J6E1</accession>
<keyword evidence="1" id="KW-0732">Signal</keyword>
<dbReference type="Proteomes" id="UP000664521">
    <property type="component" value="Unassembled WGS sequence"/>
</dbReference>
<dbReference type="OrthoDB" id="408631at2759"/>
<keyword evidence="4" id="KW-1185">Reference proteome</keyword>
<dbReference type="InterPro" id="IPR050466">
    <property type="entry name" value="Carboxylest/Gibb_receptor"/>
</dbReference>
<reference evidence="3" key="1">
    <citation type="submission" date="2021-03" db="EMBL/GenBank/DDBJ databases">
        <authorList>
            <person name="Tagirdzhanova G."/>
        </authorList>
    </citation>
    <scope>NUCLEOTIDE SEQUENCE</scope>
</reference>
<dbReference type="EMBL" id="CAJPDS010000220">
    <property type="protein sequence ID" value="CAF9941631.1"/>
    <property type="molecule type" value="Genomic_DNA"/>
</dbReference>
<dbReference type="InterPro" id="IPR013094">
    <property type="entry name" value="AB_hydrolase_3"/>
</dbReference>
<evidence type="ECO:0000313" key="4">
    <source>
        <dbReference type="Proteomes" id="UP000664521"/>
    </source>
</evidence>